<dbReference type="AlphaFoldDB" id="A0A6J4I9L9"/>
<organism evidence="2">
    <name type="scientific">uncultured Acidimicrobiales bacterium</name>
    <dbReference type="NCBI Taxonomy" id="310071"/>
    <lineage>
        <taxon>Bacteria</taxon>
        <taxon>Bacillati</taxon>
        <taxon>Actinomycetota</taxon>
        <taxon>Acidimicrobiia</taxon>
        <taxon>Acidimicrobiales</taxon>
        <taxon>environmental samples</taxon>
    </lineage>
</organism>
<feature type="transmembrane region" description="Helical" evidence="1">
    <location>
        <begin position="6"/>
        <end position="24"/>
    </location>
</feature>
<feature type="transmembrane region" description="Helical" evidence="1">
    <location>
        <begin position="65"/>
        <end position="84"/>
    </location>
</feature>
<keyword evidence="1" id="KW-1133">Transmembrane helix</keyword>
<protein>
    <submittedName>
        <fullName evidence="2">Uncharacterized protein</fullName>
    </submittedName>
</protein>
<sequence length="97" mass="10154">MHGVKLGFALAFLLSGALLFQLRGRRAEIRGAMTQVVIGTIVGAGGAGLVLSSRVDLVPDRWESFVVALLGVGLAGEVAVVLWLRTVARSARGIVRS</sequence>
<keyword evidence="1" id="KW-0472">Membrane</keyword>
<name>A0A6J4I9L9_9ACTN</name>
<evidence type="ECO:0000313" key="2">
    <source>
        <dbReference type="EMBL" id="CAA9244986.1"/>
    </source>
</evidence>
<evidence type="ECO:0000256" key="1">
    <source>
        <dbReference type="SAM" id="Phobius"/>
    </source>
</evidence>
<accession>A0A6J4I9L9</accession>
<reference evidence="2" key="1">
    <citation type="submission" date="2020-02" db="EMBL/GenBank/DDBJ databases">
        <authorList>
            <person name="Meier V. D."/>
        </authorList>
    </citation>
    <scope>NUCLEOTIDE SEQUENCE</scope>
    <source>
        <strain evidence="2">AVDCRST_MAG20</strain>
    </source>
</reference>
<keyword evidence="1" id="KW-0812">Transmembrane</keyword>
<gene>
    <name evidence="2" type="ORF">AVDCRST_MAG20-1932</name>
</gene>
<dbReference type="EMBL" id="CADCSY010000086">
    <property type="protein sequence ID" value="CAA9244986.1"/>
    <property type="molecule type" value="Genomic_DNA"/>
</dbReference>
<feature type="transmembrane region" description="Helical" evidence="1">
    <location>
        <begin position="36"/>
        <end position="53"/>
    </location>
</feature>
<proteinExistence type="predicted"/>